<dbReference type="InterPro" id="IPR025605">
    <property type="entry name" value="OST-HTH/LOTUS_dom"/>
</dbReference>
<keyword evidence="3" id="KW-1185">Reference proteome</keyword>
<feature type="compositionally biased region" description="Low complexity" evidence="1">
    <location>
        <begin position="178"/>
        <end position="193"/>
    </location>
</feature>
<proteinExistence type="predicted"/>
<gene>
    <name evidence="2" type="ORF">EO081_07270</name>
</gene>
<dbReference type="InterPro" id="IPR041966">
    <property type="entry name" value="LOTUS-like"/>
</dbReference>
<dbReference type="PROSITE" id="PS51644">
    <property type="entry name" value="HTH_OST"/>
    <property type="match status" value="1"/>
</dbReference>
<dbReference type="PANTHER" id="PTHR35811:SF1">
    <property type="entry name" value="HTH OST-TYPE DOMAIN-CONTAINING PROTEIN"/>
    <property type="match status" value="1"/>
</dbReference>
<comment type="caution">
    <text evidence="2">The sequence shown here is derived from an EMBL/GenBank/DDBJ whole genome shotgun (WGS) entry which is preliminary data.</text>
</comment>
<reference evidence="2 3" key="1">
    <citation type="submission" date="2019-01" db="EMBL/GenBank/DDBJ databases">
        <title>Sphingomonas mucosissima sp. nov. and Sphingomonas desiccabilis sp. nov., from biological soil crusts in the Colorado Plateau, USA.</title>
        <authorList>
            <person name="Zhu D."/>
        </authorList>
    </citation>
    <scope>NUCLEOTIDE SEQUENCE [LARGE SCALE GENOMIC DNA]</scope>
    <source>
        <strain evidence="2 3">CP1D</strain>
    </source>
</reference>
<sequence>MDRPSPHPTAPTGNVALLIDADNASHASLDYVLTVLAELGTVNVRRIYGNWRKPALKGWADLTLRYGIEPFQQFDVTKGKNATDMKMTIDAMDLLFRGRITGFGIMSSDSDFMPLAQRIRQEGVPVYGFGTDRTPEGFRESCSRFIDVSRARALQSEAEPEPELVLPPAIGRTREAAKPAPASTTAPAGKPAPVESAAANQKRKVDAALVKLLVDAYAQSRQDAQKFASLSEVGQRAGNRSSFDTRNYGFARLSDLIEQVPNFQVERRDNGVFVKRVR</sequence>
<dbReference type="Pfam" id="PF12872">
    <property type="entry name" value="OST-HTH"/>
    <property type="match status" value="1"/>
</dbReference>
<dbReference type="RefSeq" id="WP_129341178.1">
    <property type="nucleotide sequence ID" value="NZ_JACIDD010000001.1"/>
</dbReference>
<dbReference type="PANTHER" id="PTHR35811">
    <property type="entry name" value="SLR1870 PROTEIN"/>
    <property type="match status" value="1"/>
</dbReference>
<dbReference type="Proteomes" id="UP000292347">
    <property type="component" value="Unassembled WGS sequence"/>
</dbReference>
<dbReference type="EMBL" id="SDPT01000001">
    <property type="protein sequence ID" value="RXZ35410.1"/>
    <property type="molecule type" value="Genomic_DNA"/>
</dbReference>
<protein>
    <submittedName>
        <fullName evidence="2">NYN domain-containing protein</fullName>
    </submittedName>
</protein>
<dbReference type="OrthoDB" id="9783963at2"/>
<feature type="region of interest" description="Disordered" evidence="1">
    <location>
        <begin position="174"/>
        <end position="200"/>
    </location>
</feature>
<dbReference type="Gene3D" id="3.30.420.610">
    <property type="entry name" value="LOTUS domain-like"/>
    <property type="match status" value="1"/>
</dbReference>
<name>A0A4Q2J159_9SPHN</name>
<dbReference type="CDD" id="cd11297">
    <property type="entry name" value="PIN_LabA-like_N_1"/>
    <property type="match status" value="1"/>
</dbReference>
<accession>A0A4Q2J159</accession>
<dbReference type="AlphaFoldDB" id="A0A4Q2J159"/>
<evidence type="ECO:0000313" key="3">
    <source>
        <dbReference type="Proteomes" id="UP000292347"/>
    </source>
</evidence>
<dbReference type="InterPro" id="IPR021139">
    <property type="entry name" value="NYN"/>
</dbReference>
<dbReference type="Pfam" id="PF01936">
    <property type="entry name" value="NYN"/>
    <property type="match status" value="1"/>
</dbReference>
<dbReference type="GO" id="GO:0004540">
    <property type="term" value="F:RNA nuclease activity"/>
    <property type="evidence" value="ECO:0007669"/>
    <property type="project" value="InterPro"/>
</dbReference>
<evidence type="ECO:0000256" key="1">
    <source>
        <dbReference type="SAM" id="MobiDB-lite"/>
    </source>
</evidence>
<organism evidence="2 3">
    <name type="scientific">Sphingomonas desiccabilis</name>
    <dbReference type="NCBI Taxonomy" id="429134"/>
    <lineage>
        <taxon>Bacteria</taxon>
        <taxon>Pseudomonadati</taxon>
        <taxon>Pseudomonadota</taxon>
        <taxon>Alphaproteobacteria</taxon>
        <taxon>Sphingomonadales</taxon>
        <taxon>Sphingomonadaceae</taxon>
        <taxon>Sphingomonas</taxon>
    </lineage>
</organism>
<dbReference type="Gene3D" id="3.40.50.1010">
    <property type="entry name" value="5'-nuclease"/>
    <property type="match status" value="1"/>
</dbReference>
<evidence type="ECO:0000313" key="2">
    <source>
        <dbReference type="EMBL" id="RXZ35410.1"/>
    </source>
</evidence>
<dbReference type="CDD" id="cd10146">
    <property type="entry name" value="LabA_like_C"/>
    <property type="match status" value="1"/>
</dbReference>